<dbReference type="RefSeq" id="WP_262585811.1">
    <property type="nucleotide sequence ID" value="NZ_JAJEQF010000012.1"/>
</dbReference>
<keyword evidence="6 8" id="KW-1133">Transmembrane helix</keyword>
<keyword evidence="3" id="KW-1003">Cell membrane</keyword>
<evidence type="ECO:0000256" key="4">
    <source>
        <dbReference type="ARBA" id="ARBA00022597"/>
    </source>
</evidence>
<keyword evidence="2" id="KW-0813">Transport</keyword>
<evidence type="ECO:0000256" key="5">
    <source>
        <dbReference type="ARBA" id="ARBA00022692"/>
    </source>
</evidence>
<proteinExistence type="predicted"/>
<evidence type="ECO:0000256" key="2">
    <source>
        <dbReference type="ARBA" id="ARBA00022448"/>
    </source>
</evidence>
<protein>
    <submittedName>
        <fullName evidence="10">PTS sugar transporter subunit IIC</fullName>
    </submittedName>
</protein>
<reference evidence="10 11" key="1">
    <citation type="submission" date="2021-10" db="EMBL/GenBank/DDBJ databases">
        <title>Anaerobic single-cell dispensing facilitates the cultivation of human gut bacteria.</title>
        <authorList>
            <person name="Afrizal A."/>
        </authorList>
    </citation>
    <scope>NUCLEOTIDE SEQUENCE [LARGE SCALE GENOMIC DNA]</scope>
    <source>
        <strain evidence="10 11">CLA-AA-H244</strain>
    </source>
</reference>
<feature type="transmembrane region" description="Helical" evidence="8">
    <location>
        <begin position="326"/>
        <end position="345"/>
    </location>
</feature>
<dbReference type="Proteomes" id="UP001199355">
    <property type="component" value="Unassembled WGS sequence"/>
</dbReference>
<evidence type="ECO:0000256" key="6">
    <source>
        <dbReference type="ARBA" id="ARBA00022989"/>
    </source>
</evidence>
<evidence type="ECO:0000256" key="7">
    <source>
        <dbReference type="ARBA" id="ARBA00023136"/>
    </source>
</evidence>
<keyword evidence="11" id="KW-1185">Reference proteome</keyword>
<evidence type="ECO:0000256" key="1">
    <source>
        <dbReference type="ARBA" id="ARBA00004651"/>
    </source>
</evidence>
<dbReference type="InterPro" id="IPR003352">
    <property type="entry name" value="PTS_EIIC"/>
</dbReference>
<evidence type="ECO:0000313" key="10">
    <source>
        <dbReference type="EMBL" id="MCC2167377.1"/>
    </source>
</evidence>
<name>A0AAE3AWI3_9FIRM</name>
<feature type="transmembrane region" description="Helical" evidence="8">
    <location>
        <begin position="94"/>
        <end position="123"/>
    </location>
</feature>
<comment type="subcellular location">
    <subcellularLocation>
        <location evidence="1">Cell membrane</location>
        <topology evidence="1">Multi-pass membrane protein</topology>
    </subcellularLocation>
</comment>
<accession>A0AAE3AWI3</accession>
<dbReference type="AlphaFoldDB" id="A0AAE3AWI3"/>
<keyword evidence="4 10" id="KW-0762">Sugar transport</keyword>
<sequence length="361" mass="37027">MSEKVQQTETGNALQRFLKRKNIIFSAKRYGIDALGAMAQGLFASLLIGTIIGTLGEQIGSQVLVDAGGFAKSVAGPAMAISIGYALQAPQLVLFSLLAVGAAANSLGGAGGPLAVLIVAIVAAECGKAVSKETKIDILVTPLVTILSGVLLSMWCAPTIGAAASAVGSLIMWATELQPFFMGILVSVIVGVALTLPISSAAICAALNLTGLAGGAAVAGCCAQMVGFAAMSFKENKWSGLISQGLGTSMLQMGNIVKNPRIWIPPTLAAAITGPIATCLFRLQMNGPAVSSGMGTCGLVGQIGVYTGWLEEIAAGSRSQITAFDWIGMILICFVLPAVLSLVFGQILRKIGWIKEDDLKL</sequence>
<dbReference type="GO" id="GO:0005886">
    <property type="term" value="C:plasma membrane"/>
    <property type="evidence" value="ECO:0007669"/>
    <property type="project" value="UniProtKB-SubCell"/>
</dbReference>
<dbReference type="EMBL" id="JAJEQF010000012">
    <property type="protein sequence ID" value="MCC2167377.1"/>
    <property type="molecule type" value="Genomic_DNA"/>
</dbReference>
<feature type="transmembrane region" description="Helical" evidence="8">
    <location>
        <begin position="30"/>
        <end position="55"/>
    </location>
</feature>
<feature type="transmembrane region" description="Helical" evidence="8">
    <location>
        <begin position="180"/>
        <end position="203"/>
    </location>
</feature>
<organism evidence="10 11">
    <name type="scientific">Gallintestinimicrobium propionicum</name>
    <dbReference type="NCBI Taxonomy" id="2981770"/>
    <lineage>
        <taxon>Bacteria</taxon>
        <taxon>Bacillati</taxon>
        <taxon>Bacillota</taxon>
        <taxon>Clostridia</taxon>
        <taxon>Lachnospirales</taxon>
        <taxon>Lachnospiraceae</taxon>
        <taxon>Gallintestinimicrobium</taxon>
    </lineage>
</organism>
<keyword evidence="5 8" id="KW-0812">Transmembrane</keyword>
<comment type="caution">
    <text evidence="10">The sequence shown here is derived from an EMBL/GenBank/DDBJ whole genome shotgun (WGS) entry which is preliminary data.</text>
</comment>
<keyword evidence="7 8" id="KW-0472">Membrane</keyword>
<evidence type="ECO:0000313" key="11">
    <source>
        <dbReference type="Proteomes" id="UP001199355"/>
    </source>
</evidence>
<dbReference type="GO" id="GO:0009401">
    <property type="term" value="P:phosphoenolpyruvate-dependent sugar phosphotransferase system"/>
    <property type="evidence" value="ECO:0007669"/>
    <property type="project" value="InterPro"/>
</dbReference>
<feature type="transmembrane region" description="Helical" evidence="8">
    <location>
        <begin position="143"/>
        <end position="173"/>
    </location>
</feature>
<feature type="transmembrane region" description="Helical" evidence="8">
    <location>
        <begin position="262"/>
        <end position="283"/>
    </location>
</feature>
<gene>
    <name evidence="10" type="ORF">LKD45_06655</name>
</gene>
<dbReference type="Pfam" id="PF13303">
    <property type="entry name" value="PTS_EIIC_2"/>
    <property type="match status" value="1"/>
</dbReference>
<feature type="transmembrane region" description="Helical" evidence="8">
    <location>
        <begin position="209"/>
        <end position="233"/>
    </location>
</feature>
<dbReference type="GO" id="GO:0008982">
    <property type="term" value="F:protein-N(PI)-phosphohistidine-sugar phosphotransferase activity"/>
    <property type="evidence" value="ECO:0007669"/>
    <property type="project" value="InterPro"/>
</dbReference>
<evidence type="ECO:0000256" key="8">
    <source>
        <dbReference type="SAM" id="Phobius"/>
    </source>
</evidence>
<feature type="domain" description="Phosphotransferase system EIIC" evidence="9">
    <location>
        <begin position="33"/>
        <end position="361"/>
    </location>
</feature>
<evidence type="ECO:0000259" key="9">
    <source>
        <dbReference type="Pfam" id="PF13303"/>
    </source>
</evidence>
<evidence type="ECO:0000256" key="3">
    <source>
        <dbReference type="ARBA" id="ARBA00022475"/>
    </source>
</evidence>